<dbReference type="EMBL" id="JAACLJ010000007">
    <property type="protein sequence ID" value="KAF4583155.1"/>
    <property type="molecule type" value="Genomic_DNA"/>
</dbReference>
<dbReference type="InterPro" id="IPR011583">
    <property type="entry name" value="Chitinase_II/V-like_cat"/>
</dbReference>
<comment type="subcellular location">
    <subcellularLocation>
        <location evidence="2">Secreted</location>
    </subcellularLocation>
</comment>
<evidence type="ECO:0000256" key="11">
    <source>
        <dbReference type="RuleBase" id="RU000489"/>
    </source>
</evidence>
<feature type="region of interest" description="Disordered" evidence="12">
    <location>
        <begin position="411"/>
        <end position="450"/>
    </location>
</feature>
<dbReference type="InterPro" id="IPR017853">
    <property type="entry name" value="GH"/>
</dbReference>
<evidence type="ECO:0000256" key="6">
    <source>
        <dbReference type="ARBA" id="ARBA00022801"/>
    </source>
</evidence>
<protein>
    <recommendedName>
        <fullName evidence="4">chitinase</fullName>
        <ecNumber evidence="4">3.2.1.14</ecNumber>
    </recommendedName>
</protein>
<feature type="compositionally biased region" description="Low complexity" evidence="12">
    <location>
        <begin position="421"/>
        <end position="450"/>
    </location>
</feature>
<dbReference type="GO" id="GO:0000272">
    <property type="term" value="P:polysaccharide catabolic process"/>
    <property type="evidence" value="ECO:0007669"/>
    <property type="project" value="UniProtKB-KW"/>
</dbReference>
<name>A0A8H4Q2W9_9HYPO</name>
<dbReference type="SMART" id="SM00636">
    <property type="entry name" value="Glyco_18"/>
    <property type="match status" value="1"/>
</dbReference>
<dbReference type="InterPro" id="IPR001223">
    <property type="entry name" value="Glyco_hydro18_cat"/>
</dbReference>
<evidence type="ECO:0000259" key="14">
    <source>
        <dbReference type="PROSITE" id="PS51910"/>
    </source>
</evidence>
<dbReference type="InterPro" id="IPR050314">
    <property type="entry name" value="Glycosyl_Hydrlase_18"/>
</dbReference>
<feature type="compositionally biased region" description="Basic and acidic residues" evidence="12">
    <location>
        <begin position="411"/>
        <end position="420"/>
    </location>
</feature>
<dbReference type="PROSITE" id="PS01095">
    <property type="entry name" value="GH18_1"/>
    <property type="match status" value="1"/>
</dbReference>
<feature type="region of interest" description="Disordered" evidence="12">
    <location>
        <begin position="471"/>
        <end position="518"/>
    </location>
</feature>
<dbReference type="Pfam" id="PF00704">
    <property type="entry name" value="Glyco_hydro_18"/>
    <property type="match status" value="1"/>
</dbReference>
<evidence type="ECO:0000256" key="1">
    <source>
        <dbReference type="ARBA" id="ARBA00000822"/>
    </source>
</evidence>
<dbReference type="AlphaFoldDB" id="A0A8H4Q2W9"/>
<evidence type="ECO:0000256" key="10">
    <source>
        <dbReference type="ARBA" id="ARBA00023326"/>
    </source>
</evidence>
<dbReference type="InterPro" id="IPR029070">
    <property type="entry name" value="Chitinase_insertion_sf"/>
</dbReference>
<evidence type="ECO:0000256" key="5">
    <source>
        <dbReference type="ARBA" id="ARBA00022525"/>
    </source>
</evidence>
<gene>
    <name evidence="15" type="ORF">GQ602_006299</name>
</gene>
<evidence type="ECO:0000256" key="13">
    <source>
        <dbReference type="SAM" id="SignalP"/>
    </source>
</evidence>
<dbReference type="PROSITE" id="PS51910">
    <property type="entry name" value="GH18_2"/>
    <property type="match status" value="1"/>
</dbReference>
<keyword evidence="6 11" id="KW-0378">Hydrolase</keyword>
<comment type="caution">
    <text evidence="15">The sequence shown here is derived from an EMBL/GenBank/DDBJ whole genome shotgun (WGS) entry which is preliminary data.</text>
</comment>
<evidence type="ECO:0000256" key="3">
    <source>
        <dbReference type="ARBA" id="ARBA00008682"/>
    </source>
</evidence>
<proteinExistence type="inferred from homology"/>
<evidence type="ECO:0000256" key="7">
    <source>
        <dbReference type="ARBA" id="ARBA00023024"/>
    </source>
</evidence>
<feature type="domain" description="GH18" evidence="14">
    <location>
        <begin position="39"/>
        <end position="393"/>
    </location>
</feature>
<keyword evidence="10" id="KW-0624">Polysaccharide degradation</keyword>
<dbReference type="PANTHER" id="PTHR11177">
    <property type="entry name" value="CHITINASE"/>
    <property type="match status" value="1"/>
</dbReference>
<dbReference type="GO" id="GO:0008061">
    <property type="term" value="F:chitin binding"/>
    <property type="evidence" value="ECO:0007669"/>
    <property type="project" value="InterPro"/>
</dbReference>
<feature type="region of interest" description="Disordered" evidence="12">
    <location>
        <begin position="631"/>
        <end position="739"/>
    </location>
</feature>
<sequence length="874" mass="90352">MSLLRTFAASLAAAQAVVGLAPPQSADARLISRRAEGSSVNMVYWSQVKGGHYDLSKLNANDITHLMYAFAKVHPDGSVKLQQPDVDVGSLKKIDTVGGRWREIFEFKQKNPHVKTLISIGGWTNNNTEKEYFPKAASTAESRQRFADSATQLMMDGGFDGIDLDWEYPEPEKDEKKSYSDLVLATRKKLDELGSLHHYHFLLTAAISASTWRQTAIDFEKLSPVMDYWYLMAYDYAYAKQTTVYYPANLFPSTSNPKTTESGVNTDATVKSMLSRNVPPEKIVMGIPAYAKHYKNVELGGSMSVINHQEPPSVRSLNYNGLQVACDEEVAQCTGINKETKELFIFDTALTVDLKVQYVKEKSLAGTFFWTFNQDFDGPNSLVSTASRALGGLDRSKALLEYPLSRYSNIRRDSKLEKPETTSSASTSSTTSSASESSTTSPASTDSSVSGTASSGFPVMSFSNMTNSLTASSSSSGTSVAPSSSDSAASSSSSAPSSSDSASLDIFSSDPEGSKGKPRILCAAGEQCDQIEEEMTPTFDSDGLVIQYVLAVMVVVDAGCRDAAVCTGKTEASTKTLTEVAYTTLCGAEETPTVATTVTVDAQAAAKPVPITKDGRVANLCAKEMGCQPTAVPVPERKEGSRGPGASGSGSGAGRLPAEGSSTSEVSGSGAGRPADEGSPASGRSGSGSGRSAAEGSPASGRSGSGPGRSANEGSSTSEASVSEAGVSNGVSGAAKGSADVKVSADMSARVSYGASAGSEASADAPAAALAPSQKCGTVPPSESKAGVPAGPGVSENTGYKVGAVVSAKTGFKAGAGAGAGAGDVSQRISAPLVLASNGSPMSGNKTIPALSGTGRQLAGSMWALLPAVAVLVL</sequence>
<comment type="catalytic activity">
    <reaction evidence="1">
        <text>Random endo-hydrolysis of N-acetyl-beta-D-glucosaminide (1-&gt;4)-beta-linkages in chitin and chitodextrins.</text>
        <dbReference type="EC" id="3.2.1.14"/>
    </reaction>
</comment>
<organism evidence="15 16">
    <name type="scientific">Ophiocordyceps camponoti-floridani</name>
    <dbReference type="NCBI Taxonomy" id="2030778"/>
    <lineage>
        <taxon>Eukaryota</taxon>
        <taxon>Fungi</taxon>
        <taxon>Dikarya</taxon>
        <taxon>Ascomycota</taxon>
        <taxon>Pezizomycotina</taxon>
        <taxon>Sordariomycetes</taxon>
        <taxon>Hypocreomycetidae</taxon>
        <taxon>Hypocreales</taxon>
        <taxon>Ophiocordycipitaceae</taxon>
        <taxon>Ophiocordyceps</taxon>
    </lineage>
</organism>
<dbReference type="EC" id="3.2.1.14" evidence="4"/>
<dbReference type="InterPro" id="IPR001579">
    <property type="entry name" value="Glyco_hydro_18_chit_AS"/>
</dbReference>
<keyword evidence="8" id="KW-0119">Carbohydrate metabolism</keyword>
<evidence type="ECO:0000256" key="2">
    <source>
        <dbReference type="ARBA" id="ARBA00004613"/>
    </source>
</evidence>
<dbReference type="Gene3D" id="3.20.20.80">
    <property type="entry name" value="Glycosidases"/>
    <property type="match status" value="1"/>
</dbReference>
<dbReference type="SUPFAM" id="SSF51445">
    <property type="entry name" value="(Trans)glycosidases"/>
    <property type="match status" value="1"/>
</dbReference>
<evidence type="ECO:0000313" key="15">
    <source>
        <dbReference type="EMBL" id="KAF4583155.1"/>
    </source>
</evidence>
<evidence type="ECO:0000256" key="4">
    <source>
        <dbReference type="ARBA" id="ARBA00012729"/>
    </source>
</evidence>
<keyword evidence="7" id="KW-0146">Chitin degradation</keyword>
<keyword evidence="16" id="KW-1185">Reference proteome</keyword>
<feature type="compositionally biased region" description="Gly residues" evidence="12">
    <location>
        <begin position="642"/>
        <end position="653"/>
    </location>
</feature>
<dbReference type="GO" id="GO:0008843">
    <property type="term" value="F:endochitinase activity"/>
    <property type="evidence" value="ECO:0007669"/>
    <property type="project" value="UniProtKB-EC"/>
</dbReference>
<evidence type="ECO:0000256" key="12">
    <source>
        <dbReference type="SAM" id="MobiDB-lite"/>
    </source>
</evidence>
<evidence type="ECO:0000256" key="8">
    <source>
        <dbReference type="ARBA" id="ARBA00023277"/>
    </source>
</evidence>
<keyword evidence="13" id="KW-0732">Signal</keyword>
<evidence type="ECO:0000313" key="16">
    <source>
        <dbReference type="Proteomes" id="UP000562929"/>
    </source>
</evidence>
<feature type="compositionally biased region" description="Low complexity" evidence="12">
    <location>
        <begin position="471"/>
        <end position="510"/>
    </location>
</feature>
<reference evidence="15 16" key="1">
    <citation type="journal article" date="2020" name="G3 (Bethesda)">
        <title>Genetic Underpinnings of Host Manipulation by Ophiocordyceps as Revealed by Comparative Transcriptomics.</title>
        <authorList>
            <person name="Will I."/>
            <person name="Das B."/>
            <person name="Trinh T."/>
            <person name="Brachmann A."/>
            <person name="Ohm R.A."/>
            <person name="de Bekker C."/>
        </authorList>
    </citation>
    <scope>NUCLEOTIDE SEQUENCE [LARGE SCALE GENOMIC DNA]</scope>
    <source>
        <strain evidence="15 16">EC05</strain>
    </source>
</reference>
<dbReference type="OrthoDB" id="76388at2759"/>
<dbReference type="PANTHER" id="PTHR11177:SF337">
    <property type="entry name" value="CHITINASE"/>
    <property type="match status" value="1"/>
</dbReference>
<dbReference type="Gene3D" id="3.10.50.10">
    <property type="match status" value="1"/>
</dbReference>
<feature type="chain" id="PRO_5034031031" description="chitinase" evidence="13">
    <location>
        <begin position="29"/>
        <end position="874"/>
    </location>
</feature>
<evidence type="ECO:0000256" key="9">
    <source>
        <dbReference type="ARBA" id="ARBA00023295"/>
    </source>
</evidence>
<keyword evidence="9 11" id="KW-0326">Glycosidase</keyword>
<feature type="compositionally biased region" description="Low complexity" evidence="12">
    <location>
        <begin position="654"/>
        <end position="668"/>
    </location>
</feature>
<keyword evidence="5" id="KW-0964">Secreted</keyword>
<dbReference type="GO" id="GO:0006032">
    <property type="term" value="P:chitin catabolic process"/>
    <property type="evidence" value="ECO:0007669"/>
    <property type="project" value="UniProtKB-KW"/>
</dbReference>
<feature type="compositionally biased region" description="Low complexity" evidence="12">
    <location>
        <begin position="677"/>
        <end position="702"/>
    </location>
</feature>
<feature type="signal peptide" evidence="13">
    <location>
        <begin position="1"/>
        <end position="28"/>
    </location>
</feature>
<dbReference type="Proteomes" id="UP000562929">
    <property type="component" value="Unassembled WGS sequence"/>
</dbReference>
<dbReference type="GO" id="GO:0005576">
    <property type="term" value="C:extracellular region"/>
    <property type="evidence" value="ECO:0007669"/>
    <property type="project" value="UniProtKB-SubCell"/>
</dbReference>
<accession>A0A8H4Q2W9</accession>
<feature type="compositionally biased region" description="Polar residues" evidence="12">
    <location>
        <begin position="712"/>
        <end position="721"/>
    </location>
</feature>
<comment type="similarity">
    <text evidence="3">Belongs to the glycosyl hydrolase 18 family. Chitinase class V subfamily.</text>
</comment>